<comment type="caution">
    <text evidence="1">The sequence shown here is derived from an EMBL/GenBank/DDBJ whole genome shotgun (WGS) entry which is preliminary data.</text>
</comment>
<evidence type="ECO:0000313" key="2">
    <source>
        <dbReference type="Proteomes" id="UP000600449"/>
    </source>
</evidence>
<evidence type="ECO:0000313" key="1">
    <source>
        <dbReference type="EMBL" id="GGK52547.1"/>
    </source>
</evidence>
<keyword evidence="2" id="KW-1185">Reference proteome</keyword>
<reference evidence="1 2" key="1">
    <citation type="journal article" date="2014" name="Int. J. Syst. Evol. Microbiol.">
        <title>Complete genome sequence of Corynebacterium casei LMG S-19264T (=DSM 44701T), isolated from a smear-ripened cheese.</title>
        <authorList>
            <consortium name="US DOE Joint Genome Institute (JGI-PGF)"/>
            <person name="Walter F."/>
            <person name="Albersmeier A."/>
            <person name="Kalinowski J."/>
            <person name="Ruckert C."/>
        </authorList>
    </citation>
    <scope>NUCLEOTIDE SEQUENCE [LARGE SCALE GENOMIC DNA]</scope>
    <source>
        <strain evidence="1 2">CGMCC 1.9161</strain>
    </source>
</reference>
<gene>
    <name evidence="1" type="ORF">GCM10011322_44310</name>
</gene>
<dbReference type="AlphaFoldDB" id="A0A917QJB4"/>
<dbReference type="EMBL" id="BMMF01000016">
    <property type="protein sequence ID" value="GGK52547.1"/>
    <property type="molecule type" value="Genomic_DNA"/>
</dbReference>
<sequence length="81" mass="8782">MASRDEIQEALEIVAYAVEVHGEAYAPLLERLERDLRAATEISPARAKARQILSSAHTRSGGFKTMRSRIAALCASDGPCP</sequence>
<dbReference type="Proteomes" id="UP000600449">
    <property type="component" value="Unassembled WGS sequence"/>
</dbReference>
<protein>
    <submittedName>
        <fullName evidence="1">Uncharacterized protein</fullName>
    </submittedName>
</protein>
<accession>A0A917QJB4</accession>
<organism evidence="1 2">
    <name type="scientific">Salinarimonas ramus</name>
    <dbReference type="NCBI Taxonomy" id="690164"/>
    <lineage>
        <taxon>Bacteria</taxon>
        <taxon>Pseudomonadati</taxon>
        <taxon>Pseudomonadota</taxon>
        <taxon>Alphaproteobacteria</taxon>
        <taxon>Hyphomicrobiales</taxon>
        <taxon>Salinarimonadaceae</taxon>
        <taxon>Salinarimonas</taxon>
    </lineage>
</organism>
<proteinExistence type="predicted"/>
<name>A0A917QJB4_9HYPH</name>